<dbReference type="Pfam" id="PF14966">
    <property type="entry name" value="DNA_repr_REX1B"/>
    <property type="match status" value="1"/>
</dbReference>
<sequence length="165" mass="18576">MHVPIGAFQDFLVSGAEAAYQQVCSQITTEFNDCSKQILNLELLFRSPKHCREDLAKLLQAVQAQEKQKLHMTAQLQVLKKAGRPSERVITHEQCQFAGRNHQHHCVHVREISVADGLADAEAEFEYNAALNEAIKGVQDAVSAINEYIEEVRYEIDDMQAGELK</sequence>
<dbReference type="EMBL" id="JABFUD020000001">
    <property type="protein sequence ID" value="KAI5084578.1"/>
    <property type="molecule type" value="Genomic_DNA"/>
</dbReference>
<dbReference type="OrthoDB" id="434723at2759"/>
<evidence type="ECO:0000313" key="2">
    <source>
        <dbReference type="Proteomes" id="UP000886520"/>
    </source>
</evidence>
<dbReference type="InterPro" id="IPR039491">
    <property type="entry name" value="REX1-B"/>
</dbReference>
<evidence type="ECO:0000313" key="1">
    <source>
        <dbReference type="EMBL" id="KAI5084578.1"/>
    </source>
</evidence>
<dbReference type="Proteomes" id="UP000886520">
    <property type="component" value="Chromosome 1"/>
</dbReference>
<name>A0A9D4ZR03_ADICA</name>
<reference evidence="1" key="1">
    <citation type="submission" date="2021-01" db="EMBL/GenBank/DDBJ databases">
        <title>Adiantum capillus-veneris genome.</title>
        <authorList>
            <person name="Fang Y."/>
            <person name="Liao Q."/>
        </authorList>
    </citation>
    <scope>NUCLEOTIDE SEQUENCE</scope>
    <source>
        <strain evidence="1">H3</strain>
        <tissue evidence="1">Leaf</tissue>
    </source>
</reference>
<keyword evidence="2" id="KW-1185">Reference proteome</keyword>
<organism evidence="1 2">
    <name type="scientific">Adiantum capillus-veneris</name>
    <name type="common">Maidenhair fern</name>
    <dbReference type="NCBI Taxonomy" id="13818"/>
    <lineage>
        <taxon>Eukaryota</taxon>
        <taxon>Viridiplantae</taxon>
        <taxon>Streptophyta</taxon>
        <taxon>Embryophyta</taxon>
        <taxon>Tracheophyta</taxon>
        <taxon>Polypodiopsida</taxon>
        <taxon>Polypodiidae</taxon>
        <taxon>Polypodiales</taxon>
        <taxon>Pteridineae</taxon>
        <taxon>Pteridaceae</taxon>
        <taxon>Vittarioideae</taxon>
        <taxon>Adiantum</taxon>
    </lineage>
</organism>
<protein>
    <submittedName>
        <fullName evidence="1">Uncharacterized protein</fullName>
    </submittedName>
</protein>
<comment type="caution">
    <text evidence="1">The sequence shown here is derived from an EMBL/GenBank/DDBJ whole genome shotgun (WGS) entry which is preliminary data.</text>
</comment>
<proteinExistence type="predicted"/>
<accession>A0A9D4ZR03</accession>
<dbReference type="AlphaFoldDB" id="A0A9D4ZR03"/>
<dbReference type="PANTHER" id="PTHR28309:SF1">
    <property type="entry name" value="REQUIRED FOR EXCISION 1-B DOMAIN-CONTAINING PROTEIN"/>
    <property type="match status" value="1"/>
</dbReference>
<gene>
    <name evidence="1" type="ORF">GOP47_0000747</name>
</gene>
<dbReference type="PANTHER" id="PTHR28309">
    <property type="entry name" value="REQUIRED FOR EXCISION 1-B DOMAIN-CONTAINING PROTEIN"/>
    <property type="match status" value="1"/>
</dbReference>